<feature type="region of interest" description="Disordered" evidence="1">
    <location>
        <begin position="1"/>
        <end position="42"/>
    </location>
</feature>
<protein>
    <submittedName>
        <fullName evidence="2">Uncharacterized protein</fullName>
    </submittedName>
</protein>
<organism evidence="2 3">
    <name type="scientific">Platanthera guangdongensis</name>
    <dbReference type="NCBI Taxonomy" id="2320717"/>
    <lineage>
        <taxon>Eukaryota</taxon>
        <taxon>Viridiplantae</taxon>
        <taxon>Streptophyta</taxon>
        <taxon>Embryophyta</taxon>
        <taxon>Tracheophyta</taxon>
        <taxon>Spermatophyta</taxon>
        <taxon>Magnoliopsida</taxon>
        <taxon>Liliopsida</taxon>
        <taxon>Asparagales</taxon>
        <taxon>Orchidaceae</taxon>
        <taxon>Orchidoideae</taxon>
        <taxon>Orchideae</taxon>
        <taxon>Orchidinae</taxon>
        <taxon>Platanthera</taxon>
    </lineage>
</organism>
<feature type="compositionally biased region" description="Gly residues" evidence="1">
    <location>
        <begin position="130"/>
        <end position="140"/>
    </location>
</feature>
<dbReference type="Proteomes" id="UP001412067">
    <property type="component" value="Unassembled WGS sequence"/>
</dbReference>
<feature type="region of interest" description="Disordered" evidence="1">
    <location>
        <begin position="121"/>
        <end position="140"/>
    </location>
</feature>
<comment type="caution">
    <text evidence="2">The sequence shown here is derived from an EMBL/GenBank/DDBJ whole genome shotgun (WGS) entry which is preliminary data.</text>
</comment>
<dbReference type="EMBL" id="JBBWWR010000016">
    <property type="protein sequence ID" value="KAK8947746.1"/>
    <property type="molecule type" value="Genomic_DNA"/>
</dbReference>
<proteinExistence type="predicted"/>
<gene>
    <name evidence="2" type="ORF">KSP40_PGU011471</name>
</gene>
<evidence type="ECO:0000313" key="2">
    <source>
        <dbReference type="EMBL" id="KAK8947746.1"/>
    </source>
</evidence>
<name>A0ABR2LQM7_9ASPA</name>
<keyword evidence="3" id="KW-1185">Reference proteome</keyword>
<reference evidence="2 3" key="1">
    <citation type="journal article" date="2022" name="Nat. Plants">
        <title>Genomes of leafy and leafless Platanthera orchids illuminate the evolution of mycoheterotrophy.</title>
        <authorList>
            <person name="Li M.H."/>
            <person name="Liu K.W."/>
            <person name="Li Z."/>
            <person name="Lu H.C."/>
            <person name="Ye Q.L."/>
            <person name="Zhang D."/>
            <person name="Wang J.Y."/>
            <person name="Li Y.F."/>
            <person name="Zhong Z.M."/>
            <person name="Liu X."/>
            <person name="Yu X."/>
            <person name="Liu D.K."/>
            <person name="Tu X.D."/>
            <person name="Liu B."/>
            <person name="Hao Y."/>
            <person name="Liao X.Y."/>
            <person name="Jiang Y.T."/>
            <person name="Sun W.H."/>
            <person name="Chen J."/>
            <person name="Chen Y.Q."/>
            <person name="Ai Y."/>
            <person name="Zhai J.W."/>
            <person name="Wu S.S."/>
            <person name="Zhou Z."/>
            <person name="Hsiao Y.Y."/>
            <person name="Wu W.L."/>
            <person name="Chen Y.Y."/>
            <person name="Lin Y.F."/>
            <person name="Hsu J.L."/>
            <person name="Li C.Y."/>
            <person name="Wang Z.W."/>
            <person name="Zhao X."/>
            <person name="Zhong W.Y."/>
            <person name="Ma X.K."/>
            <person name="Ma L."/>
            <person name="Huang J."/>
            <person name="Chen G.Z."/>
            <person name="Huang M.Z."/>
            <person name="Huang L."/>
            <person name="Peng D.H."/>
            <person name="Luo Y.B."/>
            <person name="Zou S.Q."/>
            <person name="Chen S.P."/>
            <person name="Lan S."/>
            <person name="Tsai W.C."/>
            <person name="Van de Peer Y."/>
            <person name="Liu Z.J."/>
        </authorList>
    </citation>
    <scope>NUCLEOTIDE SEQUENCE [LARGE SCALE GENOMIC DNA]</scope>
    <source>
        <strain evidence="2">Lor288</strain>
    </source>
</reference>
<accession>A0ABR2LQM7</accession>
<evidence type="ECO:0000256" key="1">
    <source>
        <dbReference type="SAM" id="MobiDB-lite"/>
    </source>
</evidence>
<sequence>MGIEMIESSAQMQNGERTTKTKDNQSLDASGSSSSSPPAEALTSGGAICSFPMSRVWRLVRGECGGGAAEIRTTSEAVFLINKASHPLGSKTSLLSSAAAIDDFIGHRSSNLSFWETSCASDDNGDGGGEESGGGDSGISGGGVENIGGGCVGGGGGDNDNGCGGDAVGSDIGDGGVAGDGGDRGGVGGVSSISDRWSLARPVHCRSKNHQWFLKLGIQTFECLYEEGTMTVIEY</sequence>
<evidence type="ECO:0000313" key="3">
    <source>
        <dbReference type="Proteomes" id="UP001412067"/>
    </source>
</evidence>